<accession>A0A5D3BYX4</accession>
<sequence>MASKNPASKSSIASNAYTRPITRSRSKGITQEQDQGSNIAQSILKQLMKSPKAGIVLKENPLYDNSNSASSKSKKEAHPDVMSVMMADVTVEAAMAEMERKVNFLMKGLEEQDHEIRALREHMRTHETTESSQTLVVKATDKGKNVVQENQPQQ</sequence>
<evidence type="ECO:0000256" key="1">
    <source>
        <dbReference type="SAM" id="MobiDB-lite"/>
    </source>
</evidence>
<feature type="region of interest" description="Disordered" evidence="1">
    <location>
        <begin position="122"/>
        <end position="154"/>
    </location>
</feature>
<comment type="caution">
    <text evidence="2">The sequence shown here is derived from an EMBL/GenBank/DDBJ whole genome shotgun (WGS) entry which is preliminary data.</text>
</comment>
<evidence type="ECO:0000313" key="2">
    <source>
        <dbReference type="EMBL" id="TYK04218.1"/>
    </source>
</evidence>
<dbReference type="EMBL" id="SSTD01014588">
    <property type="protein sequence ID" value="TYK04218.1"/>
    <property type="molecule type" value="Genomic_DNA"/>
</dbReference>
<protein>
    <submittedName>
        <fullName evidence="2">Ty3-gypsy retrotransposon protein</fullName>
    </submittedName>
</protein>
<gene>
    <name evidence="2" type="ORF">E5676_scaffold24967G00220</name>
</gene>
<reference evidence="2 3" key="1">
    <citation type="submission" date="2019-08" db="EMBL/GenBank/DDBJ databases">
        <title>Draft genome sequences of two oriental melons (Cucumis melo L. var makuwa).</title>
        <authorList>
            <person name="Kwon S.-Y."/>
        </authorList>
    </citation>
    <scope>NUCLEOTIDE SEQUENCE [LARGE SCALE GENOMIC DNA]</scope>
    <source>
        <strain evidence="3">cv. Chang Bougi</strain>
        <tissue evidence="2">Leaf</tissue>
    </source>
</reference>
<proteinExistence type="predicted"/>
<feature type="region of interest" description="Disordered" evidence="1">
    <location>
        <begin position="59"/>
        <end position="78"/>
    </location>
</feature>
<name>A0A5D3BYX4_CUCMM</name>
<feature type="region of interest" description="Disordered" evidence="1">
    <location>
        <begin position="1"/>
        <end position="37"/>
    </location>
</feature>
<evidence type="ECO:0000313" key="3">
    <source>
        <dbReference type="Proteomes" id="UP000321947"/>
    </source>
</evidence>
<dbReference type="Proteomes" id="UP000321947">
    <property type="component" value="Unassembled WGS sequence"/>
</dbReference>
<dbReference type="AlphaFoldDB" id="A0A5D3BYX4"/>
<organism evidence="2 3">
    <name type="scientific">Cucumis melo var. makuwa</name>
    <name type="common">Oriental melon</name>
    <dbReference type="NCBI Taxonomy" id="1194695"/>
    <lineage>
        <taxon>Eukaryota</taxon>
        <taxon>Viridiplantae</taxon>
        <taxon>Streptophyta</taxon>
        <taxon>Embryophyta</taxon>
        <taxon>Tracheophyta</taxon>
        <taxon>Spermatophyta</taxon>
        <taxon>Magnoliopsida</taxon>
        <taxon>eudicotyledons</taxon>
        <taxon>Gunneridae</taxon>
        <taxon>Pentapetalae</taxon>
        <taxon>rosids</taxon>
        <taxon>fabids</taxon>
        <taxon>Cucurbitales</taxon>
        <taxon>Cucurbitaceae</taxon>
        <taxon>Benincaseae</taxon>
        <taxon>Cucumis</taxon>
    </lineage>
</organism>